<dbReference type="Pfam" id="PF00534">
    <property type="entry name" value="Glycos_transf_1"/>
    <property type="match status" value="1"/>
</dbReference>
<gene>
    <name evidence="2" type="ORF">I8J30_04550</name>
</gene>
<accession>A0ABS5C7L0</accession>
<dbReference type="SUPFAM" id="SSF53756">
    <property type="entry name" value="UDP-Glycosyltransferase/glycogen phosphorylase"/>
    <property type="match status" value="1"/>
</dbReference>
<dbReference type="InterPro" id="IPR001296">
    <property type="entry name" value="Glyco_trans_1"/>
</dbReference>
<keyword evidence="3" id="KW-1185">Reference proteome</keyword>
<name>A0ABS5C7L0_9BACL</name>
<dbReference type="CDD" id="cd03801">
    <property type="entry name" value="GT4_PimA-like"/>
    <property type="match status" value="1"/>
</dbReference>
<feature type="domain" description="Glycosyl transferase family 1" evidence="1">
    <location>
        <begin position="164"/>
        <end position="333"/>
    </location>
</feature>
<dbReference type="Proteomes" id="UP000673394">
    <property type="component" value="Unassembled WGS sequence"/>
</dbReference>
<evidence type="ECO:0000313" key="3">
    <source>
        <dbReference type="Proteomes" id="UP000673394"/>
    </source>
</evidence>
<evidence type="ECO:0000259" key="1">
    <source>
        <dbReference type="Pfam" id="PF00534"/>
    </source>
</evidence>
<comment type="caution">
    <text evidence="2">The sequence shown here is derived from an EMBL/GenBank/DDBJ whole genome shotgun (WGS) entry which is preliminary data.</text>
</comment>
<dbReference type="PANTHER" id="PTHR12526">
    <property type="entry name" value="GLYCOSYLTRANSFERASE"/>
    <property type="match status" value="1"/>
</dbReference>
<sequence>MKLLFTYFIPSGGIETLNRLRYHALRAVGIEAHALYLWDGAGKQNMIGIPHYITNSNEEIQAILAAQQFDAIIVTCDHLMLERLYGLGYRGTMIYEAQGLGTKEQALATFAFASGYIRTYARAAISPPTSHLMGLFQTYLGDLPRFYVQNMIDTNSFIHHHVPLLNPTGAPILGWIGRLEHNKNWPLYLSICGELVKQRPNVQLWMFEDATISEPGEREKFYAKLYELNLQNNITIRSNMPHSHMPHYLSAIGDSGGMLLSTSTTEGFGYAVAEAMSCRCPVLSTDSDGVRCFITHNQTGKFFKSHTVEEAVHEAKDLMDNRPLRELIIGNAQGHIQTAFSPNRYVADLINIFIALRLMLHA</sequence>
<evidence type="ECO:0000313" key="2">
    <source>
        <dbReference type="EMBL" id="MBP3961971.1"/>
    </source>
</evidence>
<reference evidence="2 3" key="1">
    <citation type="submission" date="2021-04" db="EMBL/GenBank/DDBJ databases">
        <title>Paenibacillus sp. DLE-14 whole genome sequence.</title>
        <authorList>
            <person name="Ham Y.J."/>
        </authorList>
    </citation>
    <scope>NUCLEOTIDE SEQUENCE [LARGE SCALE GENOMIC DNA]</scope>
    <source>
        <strain evidence="2 3">DLE-14</strain>
    </source>
</reference>
<protein>
    <submittedName>
        <fullName evidence="2">Glycosyltransferase family 4 protein</fullName>
    </submittedName>
</protein>
<dbReference type="RefSeq" id="WP_210655764.1">
    <property type="nucleotide sequence ID" value="NZ_JAGKSP010000001.1"/>
</dbReference>
<proteinExistence type="predicted"/>
<dbReference type="EMBL" id="JAGKSP010000001">
    <property type="protein sequence ID" value="MBP3961971.1"/>
    <property type="molecule type" value="Genomic_DNA"/>
</dbReference>
<dbReference type="Gene3D" id="3.40.50.2000">
    <property type="entry name" value="Glycogen Phosphorylase B"/>
    <property type="match status" value="1"/>
</dbReference>
<organism evidence="2 3">
    <name type="scientific">Paenibacillus lignilyticus</name>
    <dbReference type="NCBI Taxonomy" id="1172615"/>
    <lineage>
        <taxon>Bacteria</taxon>
        <taxon>Bacillati</taxon>
        <taxon>Bacillota</taxon>
        <taxon>Bacilli</taxon>
        <taxon>Bacillales</taxon>
        <taxon>Paenibacillaceae</taxon>
        <taxon>Paenibacillus</taxon>
    </lineage>
</organism>